<sequence length="71" mass="7880">SVLKISLFVGFLLLGLVSMSRAECWHKELAEGATQCEDSVDNTFHDIGAKWKNSKCNDCSCFEDNMKCCDG</sequence>
<dbReference type="AlphaFoldDB" id="A0A8J4UNA5"/>
<protein>
    <submittedName>
        <fullName evidence="2">Beta-microseminoprotein-like</fullName>
    </submittedName>
</protein>
<feature type="chain" id="PRO_5035287366" evidence="1">
    <location>
        <begin position="23"/>
        <end position="71"/>
    </location>
</feature>
<gene>
    <name evidence="2" type="ORF">DAT39_010342</name>
</gene>
<organism evidence="2 3">
    <name type="scientific">Clarias magur</name>
    <name type="common">Asian catfish</name>
    <name type="synonym">Macropteronotus magur</name>
    <dbReference type="NCBI Taxonomy" id="1594786"/>
    <lineage>
        <taxon>Eukaryota</taxon>
        <taxon>Metazoa</taxon>
        <taxon>Chordata</taxon>
        <taxon>Craniata</taxon>
        <taxon>Vertebrata</taxon>
        <taxon>Euteleostomi</taxon>
        <taxon>Actinopterygii</taxon>
        <taxon>Neopterygii</taxon>
        <taxon>Teleostei</taxon>
        <taxon>Ostariophysi</taxon>
        <taxon>Siluriformes</taxon>
        <taxon>Clariidae</taxon>
        <taxon>Clarias</taxon>
    </lineage>
</organism>
<feature type="non-terminal residue" evidence="2">
    <location>
        <position position="1"/>
    </location>
</feature>
<dbReference type="OrthoDB" id="6076852at2759"/>
<feature type="signal peptide" evidence="1">
    <location>
        <begin position="1"/>
        <end position="22"/>
    </location>
</feature>
<evidence type="ECO:0000313" key="2">
    <source>
        <dbReference type="EMBL" id="KAF5899932.1"/>
    </source>
</evidence>
<evidence type="ECO:0000256" key="1">
    <source>
        <dbReference type="SAM" id="SignalP"/>
    </source>
</evidence>
<dbReference type="EMBL" id="QNUK01000150">
    <property type="protein sequence ID" value="KAF5899932.1"/>
    <property type="molecule type" value="Genomic_DNA"/>
</dbReference>
<accession>A0A8J4UNA5</accession>
<proteinExistence type="predicted"/>
<dbReference type="Gene3D" id="2.10.70.10">
    <property type="entry name" value="Complement Module, domain 1"/>
    <property type="match status" value="1"/>
</dbReference>
<comment type="caution">
    <text evidence="2">The sequence shown here is derived from an EMBL/GenBank/DDBJ whole genome shotgun (WGS) entry which is preliminary data.</text>
</comment>
<feature type="non-terminal residue" evidence="2">
    <location>
        <position position="71"/>
    </location>
</feature>
<name>A0A8J4UNA5_CLAMG</name>
<keyword evidence="1" id="KW-0732">Signal</keyword>
<evidence type="ECO:0000313" key="3">
    <source>
        <dbReference type="Proteomes" id="UP000727407"/>
    </source>
</evidence>
<reference evidence="2" key="1">
    <citation type="submission" date="2020-07" db="EMBL/GenBank/DDBJ databases">
        <title>Clarias magur genome sequencing, assembly and annotation.</title>
        <authorList>
            <person name="Kushwaha B."/>
            <person name="Kumar R."/>
            <person name="Das P."/>
            <person name="Joshi C.G."/>
            <person name="Kumar D."/>
            <person name="Nagpure N.S."/>
            <person name="Pandey M."/>
            <person name="Agarwal S."/>
            <person name="Srivastava S."/>
            <person name="Singh M."/>
            <person name="Sahoo L."/>
            <person name="Jayasankar P."/>
            <person name="Meher P.K."/>
            <person name="Koringa P.G."/>
            <person name="Iquebal M.A."/>
            <person name="Das S.P."/>
            <person name="Bit A."/>
            <person name="Patnaik S."/>
            <person name="Patel N."/>
            <person name="Shah T.M."/>
            <person name="Hinsu A."/>
            <person name="Jena J.K."/>
        </authorList>
    </citation>
    <scope>NUCLEOTIDE SEQUENCE</scope>
    <source>
        <strain evidence="2">CIFAMagur01</strain>
        <tissue evidence="2">Testis</tissue>
    </source>
</reference>
<keyword evidence="3" id="KW-1185">Reference proteome</keyword>
<dbReference type="Proteomes" id="UP000727407">
    <property type="component" value="Unassembled WGS sequence"/>
</dbReference>